<accession>A0A1R3FZY9</accession>
<keyword evidence="5" id="KW-1185">Reference proteome</keyword>
<dbReference type="Gene3D" id="3.40.50.300">
    <property type="entry name" value="P-loop containing nucleotide triphosphate hydrolases"/>
    <property type="match status" value="2"/>
</dbReference>
<dbReference type="PANTHER" id="PTHR11638:SF18">
    <property type="entry name" value="HEAT SHOCK PROTEIN 104"/>
    <property type="match status" value="1"/>
</dbReference>
<protein>
    <submittedName>
        <fullName evidence="4">ATPase, AAA-2</fullName>
    </submittedName>
</protein>
<dbReference type="Proteomes" id="UP000187203">
    <property type="component" value="Unassembled WGS sequence"/>
</dbReference>
<gene>
    <name evidence="4" type="ORF">COLO4_37688</name>
</gene>
<evidence type="ECO:0000313" key="4">
    <source>
        <dbReference type="EMBL" id="OMO51404.1"/>
    </source>
</evidence>
<comment type="caution">
    <text evidence="4">The sequence shown here is derived from an EMBL/GenBank/DDBJ whole genome shotgun (WGS) entry which is preliminary data.</text>
</comment>
<dbReference type="InterPro" id="IPR027417">
    <property type="entry name" value="P-loop_NTPase"/>
</dbReference>
<evidence type="ECO:0000256" key="2">
    <source>
        <dbReference type="ARBA" id="ARBA00022840"/>
    </source>
</evidence>
<sequence>MDSDLEPWMLKTIQTFKTEEKWRLEGTYGVEIHPDSLLLCCHFITTHSKDFMEASDFEKERLLKEYMVKLLDAICHKFACHLQKVAEDDTGLDIEYLLHRACIELAEIEKENDRCRQVWIPHKENAIDYNVADFVSNMFQQLESLRTKIELLIDKVMRPLLMVGPSEIEEATRQLVCIPTLWPCKFLKPHYQDLETRLIEGFIRHEHAIRVITRVLLQPNCRIKGPFRSFLFICGCNSGGGEVELAKAIAKQVFLDKERFLEFDLSKNPDVKRELIDAVKKKPYGVVFLQNIDKAHVSFIDFLLGILRDGSIVDENGRTTDFSKTLIIMTLCVLDHNFKRCKCDCAYNKAENLPQQEDHDDCRYLFLLKHGKQYIKPELYGIIDDVIIFEGQAYQHYRAIGIIKSWLEENVGPKLLDIREGARMVRSVIYLDVLVGNHEFSYRVEIGGCFVGNKKSDRFLANLWKAKDLYEKELLWLRRINGLRTTLEMIDGNGITKTNVSIDHLQLLVDRIENLLVLSEVEKNTVLWNLQVVSANNHSAKLRQMEVSKRTDKKEMEVVRTKLYTSLHDGHYVFDTVTRALISCIDCCIRSEVMANRSAVFLLLGLTTAGKEDLLKCLTKLVASENDTSLLLQVNFSECTHFDKFFTLVYPCFNHKACRILLIFQIEMAPMSVFSGLISALGNGMLSDHRGCIVDLRHTVVILVSDLGNRDCIAQIFKSGSERESRSSGRIGTPNQSAFQEYMKQPERKRFRSELLNQVDEIVFFNPCASHGEQLKNFARLPMSAGPHIGSGPPSSLTSSLQKLFHEGDHKVKETSNFPYKS</sequence>
<dbReference type="GO" id="GO:0005737">
    <property type="term" value="C:cytoplasm"/>
    <property type="evidence" value="ECO:0007669"/>
    <property type="project" value="TreeGrafter"/>
</dbReference>
<proteinExistence type="predicted"/>
<organism evidence="4 5">
    <name type="scientific">Corchorus olitorius</name>
    <dbReference type="NCBI Taxonomy" id="93759"/>
    <lineage>
        <taxon>Eukaryota</taxon>
        <taxon>Viridiplantae</taxon>
        <taxon>Streptophyta</taxon>
        <taxon>Embryophyta</taxon>
        <taxon>Tracheophyta</taxon>
        <taxon>Spermatophyta</taxon>
        <taxon>Magnoliopsida</taxon>
        <taxon>eudicotyledons</taxon>
        <taxon>Gunneridae</taxon>
        <taxon>Pentapetalae</taxon>
        <taxon>rosids</taxon>
        <taxon>malvids</taxon>
        <taxon>Malvales</taxon>
        <taxon>Malvaceae</taxon>
        <taxon>Grewioideae</taxon>
        <taxon>Apeibeae</taxon>
        <taxon>Corchorus</taxon>
    </lineage>
</organism>
<dbReference type="InterPro" id="IPR050130">
    <property type="entry name" value="ClpA_ClpB"/>
</dbReference>
<dbReference type="AlphaFoldDB" id="A0A1R3FZY9"/>
<evidence type="ECO:0000313" key="5">
    <source>
        <dbReference type="Proteomes" id="UP000187203"/>
    </source>
</evidence>
<dbReference type="InterPro" id="IPR003959">
    <property type="entry name" value="ATPase_AAA_core"/>
</dbReference>
<dbReference type="GO" id="GO:0016887">
    <property type="term" value="F:ATP hydrolysis activity"/>
    <property type="evidence" value="ECO:0007669"/>
    <property type="project" value="InterPro"/>
</dbReference>
<dbReference type="GO" id="GO:0005524">
    <property type="term" value="F:ATP binding"/>
    <property type="evidence" value="ECO:0007669"/>
    <property type="project" value="UniProtKB-KW"/>
</dbReference>
<dbReference type="EMBL" id="AWUE01024186">
    <property type="protein sequence ID" value="OMO51404.1"/>
    <property type="molecule type" value="Genomic_DNA"/>
</dbReference>
<evidence type="ECO:0000256" key="1">
    <source>
        <dbReference type="ARBA" id="ARBA00022741"/>
    </source>
</evidence>
<dbReference type="Pfam" id="PF07724">
    <property type="entry name" value="AAA_2"/>
    <property type="match status" value="1"/>
</dbReference>
<reference evidence="5" key="1">
    <citation type="submission" date="2013-09" db="EMBL/GenBank/DDBJ databases">
        <title>Corchorus olitorius genome sequencing.</title>
        <authorList>
            <person name="Alam M."/>
            <person name="Haque M.S."/>
            <person name="Islam M.S."/>
            <person name="Emdad E.M."/>
            <person name="Islam M.M."/>
            <person name="Ahmed B."/>
            <person name="Halim A."/>
            <person name="Hossen Q.M.M."/>
            <person name="Hossain M.Z."/>
            <person name="Ahmed R."/>
            <person name="Khan M.M."/>
            <person name="Islam R."/>
            <person name="Rashid M.M."/>
            <person name="Khan S.A."/>
            <person name="Rahman M.S."/>
            <person name="Alam M."/>
            <person name="Yahiya A.S."/>
            <person name="Khan M.S."/>
            <person name="Azam M.S."/>
            <person name="Haque T."/>
            <person name="Lashkar M.Z.H."/>
            <person name="Akhand A.I."/>
            <person name="Morshed G."/>
            <person name="Roy S."/>
            <person name="Uddin K.S."/>
            <person name="Rabeya T."/>
            <person name="Hossain A.S."/>
            <person name="Chowdhury A."/>
            <person name="Snigdha A.R."/>
            <person name="Mortoza M.S."/>
            <person name="Matin S.A."/>
            <person name="Hoque S.M.E."/>
            <person name="Islam M.K."/>
            <person name="Roy D.K."/>
            <person name="Haider R."/>
            <person name="Moosa M.M."/>
            <person name="Elias S.M."/>
            <person name="Hasan A.M."/>
            <person name="Jahan S."/>
            <person name="Shafiuddin M."/>
            <person name="Mahmood N."/>
            <person name="Shommy N.S."/>
        </authorList>
    </citation>
    <scope>NUCLEOTIDE SEQUENCE [LARGE SCALE GENOMIC DNA]</scope>
    <source>
        <strain evidence="5">cv. O-4</strain>
    </source>
</reference>
<dbReference type="OrthoDB" id="876417at2759"/>
<dbReference type="GO" id="GO:0034605">
    <property type="term" value="P:cellular response to heat"/>
    <property type="evidence" value="ECO:0007669"/>
    <property type="project" value="TreeGrafter"/>
</dbReference>
<dbReference type="PANTHER" id="PTHR11638">
    <property type="entry name" value="ATP-DEPENDENT CLP PROTEASE"/>
    <property type="match status" value="1"/>
</dbReference>
<feature type="domain" description="ATPase AAA-type core" evidence="3">
    <location>
        <begin position="274"/>
        <end position="340"/>
    </location>
</feature>
<name>A0A1R3FZY9_9ROSI</name>
<keyword evidence="2" id="KW-0067">ATP-binding</keyword>
<evidence type="ECO:0000259" key="3">
    <source>
        <dbReference type="Pfam" id="PF07724"/>
    </source>
</evidence>
<dbReference type="SUPFAM" id="SSF52540">
    <property type="entry name" value="P-loop containing nucleoside triphosphate hydrolases"/>
    <property type="match status" value="2"/>
</dbReference>
<dbReference type="STRING" id="93759.A0A1R3FZY9"/>
<keyword evidence="1" id="KW-0547">Nucleotide-binding</keyword>